<dbReference type="Pfam" id="PF07714">
    <property type="entry name" value="PK_Tyr_Ser-Thr"/>
    <property type="match status" value="1"/>
</dbReference>
<dbReference type="Proteomes" id="UP000515151">
    <property type="component" value="Chromosome 7"/>
</dbReference>
<keyword evidence="19" id="KW-1185">Reference proteome</keyword>
<reference evidence="19" key="1">
    <citation type="journal article" date="2020" name="Plant Biotechnol. J.">
        <title>The pomegranate (Punica granatum L.) draft genome dissects genetic divergence between soft- and hard-seeded cultivars.</title>
        <authorList>
            <person name="Luo X."/>
            <person name="Li H."/>
            <person name="Wu Z."/>
            <person name="Yao W."/>
            <person name="Zhao P."/>
            <person name="Cao D."/>
            <person name="Yu H."/>
            <person name="Li K."/>
            <person name="Poudel K."/>
            <person name="Zhao D."/>
            <person name="Zhang F."/>
            <person name="Xia X."/>
            <person name="Chen L."/>
            <person name="Wang Q."/>
            <person name="Jing D."/>
            <person name="Cao S."/>
        </authorList>
    </citation>
    <scope>NUCLEOTIDE SEQUENCE [LARGE SCALE GENOMIC DNA]</scope>
    <source>
        <strain evidence="19">cv. Tunisia</strain>
    </source>
</reference>
<protein>
    <recommendedName>
        <fullName evidence="2">non-specific serine/threonine protein kinase</fullName>
        <ecNumber evidence="2">2.7.11.1</ecNumber>
    </recommendedName>
</protein>
<evidence type="ECO:0000256" key="17">
    <source>
        <dbReference type="SAM" id="SignalP"/>
    </source>
</evidence>
<dbReference type="InterPro" id="IPR000719">
    <property type="entry name" value="Prot_kinase_dom"/>
</dbReference>
<feature type="signal peptide" evidence="17">
    <location>
        <begin position="1"/>
        <end position="28"/>
    </location>
</feature>
<dbReference type="CDD" id="cd14066">
    <property type="entry name" value="STKc_IRAK"/>
    <property type="match status" value="1"/>
</dbReference>
<keyword evidence="10 16" id="KW-1133">Transmembrane helix</keyword>
<dbReference type="InterPro" id="IPR001245">
    <property type="entry name" value="Ser-Thr/Tyr_kinase_cat_dom"/>
</dbReference>
<keyword evidence="11 16" id="KW-0472">Membrane</keyword>
<evidence type="ECO:0000256" key="11">
    <source>
        <dbReference type="ARBA" id="ARBA00023136"/>
    </source>
</evidence>
<dbReference type="InterPro" id="IPR025287">
    <property type="entry name" value="WAK_GUB"/>
</dbReference>
<dbReference type="PANTHER" id="PTHR46008">
    <property type="entry name" value="LEAF RUST 10 DISEASE-RESISTANCE LOCUS RECEPTOR-LIKE PROTEIN KINASE-LIKE 1.4"/>
    <property type="match status" value="1"/>
</dbReference>
<evidence type="ECO:0000256" key="3">
    <source>
        <dbReference type="ARBA" id="ARBA00022527"/>
    </source>
</evidence>
<dbReference type="FunFam" id="1.10.510.10:FF:000161">
    <property type="entry name" value="Wall-associated receptor kinase-like 20"/>
    <property type="match status" value="1"/>
</dbReference>
<dbReference type="PROSITE" id="PS50011">
    <property type="entry name" value="PROTEIN_KINASE_DOM"/>
    <property type="match status" value="1"/>
</dbReference>
<dbReference type="SUPFAM" id="SSF56112">
    <property type="entry name" value="Protein kinase-like (PK-like)"/>
    <property type="match status" value="1"/>
</dbReference>
<evidence type="ECO:0000256" key="10">
    <source>
        <dbReference type="ARBA" id="ARBA00022989"/>
    </source>
</evidence>
<evidence type="ECO:0000256" key="7">
    <source>
        <dbReference type="ARBA" id="ARBA00022741"/>
    </source>
</evidence>
<dbReference type="Pfam" id="PF14380">
    <property type="entry name" value="WAK_assoc"/>
    <property type="match status" value="1"/>
</dbReference>
<comment type="subcellular location">
    <subcellularLocation>
        <location evidence="1">Membrane</location>
        <topology evidence="1">Single-pass membrane protein</topology>
    </subcellularLocation>
</comment>
<keyword evidence="8" id="KW-0418">Kinase</keyword>
<dbReference type="GO" id="GO:0030247">
    <property type="term" value="F:polysaccharide binding"/>
    <property type="evidence" value="ECO:0007669"/>
    <property type="project" value="InterPro"/>
</dbReference>
<dbReference type="Gene3D" id="1.10.510.10">
    <property type="entry name" value="Transferase(Phosphotransferase) domain 1"/>
    <property type="match status" value="1"/>
</dbReference>
<evidence type="ECO:0000256" key="16">
    <source>
        <dbReference type="SAM" id="Phobius"/>
    </source>
</evidence>
<dbReference type="InterPro" id="IPR008271">
    <property type="entry name" value="Ser/Thr_kinase_AS"/>
</dbReference>
<evidence type="ECO:0000256" key="9">
    <source>
        <dbReference type="ARBA" id="ARBA00022840"/>
    </source>
</evidence>
<proteinExistence type="predicted"/>
<evidence type="ECO:0000256" key="2">
    <source>
        <dbReference type="ARBA" id="ARBA00012513"/>
    </source>
</evidence>
<accession>A0A6P8EC17</accession>
<dbReference type="AlphaFoldDB" id="A0A6P8EC17"/>
<keyword evidence="12" id="KW-0325">Glycoprotein</keyword>
<feature type="chain" id="PRO_5027937643" description="non-specific serine/threonine protein kinase" evidence="17">
    <location>
        <begin position="29"/>
        <end position="679"/>
    </location>
</feature>
<dbReference type="EC" id="2.7.11.1" evidence="2"/>
<dbReference type="GO" id="GO:0004674">
    <property type="term" value="F:protein serine/threonine kinase activity"/>
    <property type="evidence" value="ECO:0007669"/>
    <property type="project" value="UniProtKB-KW"/>
</dbReference>
<dbReference type="FunFam" id="3.30.200.20:FF:000162">
    <property type="entry name" value="Adenine nucleotide alpha hydrolase-like domain kinase"/>
    <property type="match status" value="1"/>
</dbReference>
<dbReference type="Gene3D" id="3.30.200.20">
    <property type="entry name" value="Phosphorylase Kinase, domain 1"/>
    <property type="match status" value="1"/>
</dbReference>
<dbReference type="Pfam" id="PF13947">
    <property type="entry name" value="GUB_WAK_bind"/>
    <property type="match status" value="1"/>
</dbReference>
<name>A0A6P8EC17_PUNGR</name>
<keyword evidence="3" id="KW-0723">Serine/threonine-protein kinase</keyword>
<reference evidence="20" key="2">
    <citation type="submission" date="2025-08" db="UniProtKB">
        <authorList>
            <consortium name="RefSeq"/>
        </authorList>
    </citation>
    <scope>IDENTIFICATION</scope>
    <source>
        <tissue evidence="20">Leaf</tissue>
    </source>
</reference>
<keyword evidence="9 15" id="KW-0067">ATP-binding</keyword>
<evidence type="ECO:0000259" key="18">
    <source>
        <dbReference type="PROSITE" id="PS50011"/>
    </source>
</evidence>
<evidence type="ECO:0000313" key="19">
    <source>
        <dbReference type="Proteomes" id="UP000515151"/>
    </source>
</evidence>
<dbReference type="RefSeq" id="XP_031404084.1">
    <property type="nucleotide sequence ID" value="XM_031548224.1"/>
</dbReference>
<dbReference type="GO" id="GO:0005886">
    <property type="term" value="C:plasma membrane"/>
    <property type="evidence" value="ECO:0007669"/>
    <property type="project" value="UniProtKB-ARBA"/>
</dbReference>
<evidence type="ECO:0000256" key="5">
    <source>
        <dbReference type="ARBA" id="ARBA00022692"/>
    </source>
</evidence>
<gene>
    <name evidence="20" type="primary">LOC116213338</name>
</gene>
<sequence>MSPLPWPFLISMIITCTLLVGFPGQVQGFDELYSNCSDFSCGKLGNITYPFREISQAIYCGYPGYEVECVGDVNLTIMIMSWKYLVLDIVWETRSMTIVRMDLLESVCPLQDGAFTLDLSLANYTSRDVNATVLFDCNPSDKLEPFIYHFNCSMNGDSRAGYLAFNQQYADLLTKNCDVGPDSMALVPVLKSSVSDLLSNTSSADQVLNKGFEVVWTLDMEDCTTCQGDMGRCAHNMTTNEFICLCPDGVHQTTCSSYSVPTDDPAPVPEAPPTKHTSVGLKVAIGVGAGVGTAIILVGLFLFLRHRNRRKSGHHSYVVSRSMSSAFSSRTDFEKGGLYCGLPIFDYEELRDATNNFDQQKELGDGGFGTVFHGKLKDGREVAVKRLYENNYKRVEQFMNEVEILARLRHPNLVILYGCTSRQSHRLLLVYEYVPNGTVADHLHGDLAKPGSLPWSTRLNIAIETASALVYLHASDIIHRDVKTNNILLDENFSVKVADFGLSRLFPFNVTHVSTAPQGTPGYVDPEYHQCYQLTEKSDVYSFGVVLMELISSLPAVDIMRHRHEINLSTMAVNKIHTGALHELVDPNLGFESNCDMRKMITAVAELGFQCLQNAKEMRPSMAEVLRTLTDIQKQDSDGEKKAEENDDAVLLKANPMVLSPDSVAVKWVSTSTTPNASS</sequence>
<dbReference type="GeneID" id="116213338"/>
<feature type="transmembrane region" description="Helical" evidence="16">
    <location>
        <begin position="283"/>
        <end position="304"/>
    </location>
</feature>
<dbReference type="OrthoDB" id="4062651at2759"/>
<dbReference type="InterPro" id="IPR032872">
    <property type="entry name" value="WAK_assoc_C"/>
</dbReference>
<comment type="catalytic activity">
    <reaction evidence="14">
        <text>L-seryl-[protein] + ATP = O-phospho-L-seryl-[protein] + ADP + H(+)</text>
        <dbReference type="Rhea" id="RHEA:17989"/>
        <dbReference type="Rhea" id="RHEA-COMP:9863"/>
        <dbReference type="Rhea" id="RHEA-COMP:11604"/>
        <dbReference type="ChEBI" id="CHEBI:15378"/>
        <dbReference type="ChEBI" id="CHEBI:29999"/>
        <dbReference type="ChEBI" id="CHEBI:30616"/>
        <dbReference type="ChEBI" id="CHEBI:83421"/>
        <dbReference type="ChEBI" id="CHEBI:456216"/>
        <dbReference type="EC" id="2.7.11.1"/>
    </reaction>
</comment>
<evidence type="ECO:0000256" key="4">
    <source>
        <dbReference type="ARBA" id="ARBA00022679"/>
    </source>
</evidence>
<evidence type="ECO:0000256" key="1">
    <source>
        <dbReference type="ARBA" id="ARBA00004167"/>
    </source>
</evidence>
<evidence type="ECO:0000313" key="20">
    <source>
        <dbReference type="RefSeq" id="XP_031404084.1"/>
    </source>
</evidence>
<comment type="catalytic activity">
    <reaction evidence="13">
        <text>L-threonyl-[protein] + ATP = O-phospho-L-threonyl-[protein] + ADP + H(+)</text>
        <dbReference type="Rhea" id="RHEA:46608"/>
        <dbReference type="Rhea" id="RHEA-COMP:11060"/>
        <dbReference type="Rhea" id="RHEA-COMP:11605"/>
        <dbReference type="ChEBI" id="CHEBI:15378"/>
        <dbReference type="ChEBI" id="CHEBI:30013"/>
        <dbReference type="ChEBI" id="CHEBI:30616"/>
        <dbReference type="ChEBI" id="CHEBI:61977"/>
        <dbReference type="ChEBI" id="CHEBI:456216"/>
        <dbReference type="EC" id="2.7.11.1"/>
    </reaction>
</comment>
<feature type="binding site" evidence="15">
    <location>
        <position position="385"/>
    </location>
    <ligand>
        <name>ATP</name>
        <dbReference type="ChEBI" id="CHEBI:30616"/>
    </ligand>
</feature>
<dbReference type="PROSITE" id="PS00107">
    <property type="entry name" value="PROTEIN_KINASE_ATP"/>
    <property type="match status" value="1"/>
</dbReference>
<keyword evidence="6 17" id="KW-0732">Signal</keyword>
<evidence type="ECO:0000256" key="14">
    <source>
        <dbReference type="ARBA" id="ARBA00048679"/>
    </source>
</evidence>
<keyword evidence="7 15" id="KW-0547">Nucleotide-binding</keyword>
<dbReference type="InterPro" id="IPR011009">
    <property type="entry name" value="Kinase-like_dom_sf"/>
</dbReference>
<evidence type="ECO:0000256" key="13">
    <source>
        <dbReference type="ARBA" id="ARBA00047899"/>
    </source>
</evidence>
<organism evidence="19 20">
    <name type="scientific">Punica granatum</name>
    <name type="common">Pomegranate</name>
    <dbReference type="NCBI Taxonomy" id="22663"/>
    <lineage>
        <taxon>Eukaryota</taxon>
        <taxon>Viridiplantae</taxon>
        <taxon>Streptophyta</taxon>
        <taxon>Embryophyta</taxon>
        <taxon>Tracheophyta</taxon>
        <taxon>Spermatophyta</taxon>
        <taxon>Magnoliopsida</taxon>
        <taxon>eudicotyledons</taxon>
        <taxon>Gunneridae</taxon>
        <taxon>Pentapetalae</taxon>
        <taxon>rosids</taxon>
        <taxon>malvids</taxon>
        <taxon>Myrtales</taxon>
        <taxon>Lythraceae</taxon>
        <taxon>Punica</taxon>
    </lineage>
</organism>
<keyword evidence="4" id="KW-0808">Transferase</keyword>
<dbReference type="SMART" id="SM00220">
    <property type="entry name" value="S_TKc"/>
    <property type="match status" value="1"/>
</dbReference>
<dbReference type="PROSITE" id="PS00108">
    <property type="entry name" value="PROTEIN_KINASE_ST"/>
    <property type="match status" value="1"/>
</dbReference>
<evidence type="ECO:0000256" key="12">
    <source>
        <dbReference type="ARBA" id="ARBA00023180"/>
    </source>
</evidence>
<evidence type="ECO:0000256" key="8">
    <source>
        <dbReference type="ARBA" id="ARBA00022777"/>
    </source>
</evidence>
<dbReference type="InterPro" id="IPR017441">
    <property type="entry name" value="Protein_kinase_ATP_BS"/>
</dbReference>
<keyword evidence="5 16" id="KW-0812">Transmembrane</keyword>
<evidence type="ECO:0000256" key="6">
    <source>
        <dbReference type="ARBA" id="ARBA00022729"/>
    </source>
</evidence>
<feature type="domain" description="Protein kinase" evidence="18">
    <location>
        <begin position="357"/>
        <end position="632"/>
    </location>
</feature>
<dbReference type="GO" id="GO:0005524">
    <property type="term" value="F:ATP binding"/>
    <property type="evidence" value="ECO:0007669"/>
    <property type="project" value="UniProtKB-UniRule"/>
</dbReference>
<dbReference type="PANTHER" id="PTHR46008:SF61">
    <property type="entry name" value="LEAF RUST 10 DISEASE-RESISTANCE LOCUS RECEPTOR-LIKE PROTEIN KINASE-LIKE 1.1"/>
    <property type="match status" value="1"/>
</dbReference>
<evidence type="ECO:0000256" key="15">
    <source>
        <dbReference type="PROSITE-ProRule" id="PRU10141"/>
    </source>
</evidence>